<keyword evidence="2 5" id="KW-0812">Transmembrane</keyword>
<reference evidence="6" key="1">
    <citation type="submission" date="2023-07" db="EMBL/GenBank/DDBJ databases">
        <authorList>
            <person name="Kim M.K."/>
        </authorList>
    </citation>
    <scope>NUCLEOTIDE SEQUENCE</scope>
    <source>
        <strain evidence="6">CA1-15</strain>
    </source>
</reference>
<comment type="caution">
    <text evidence="6">The sequence shown here is derived from an EMBL/GenBank/DDBJ whole genome shotgun (WGS) entry which is preliminary data.</text>
</comment>
<evidence type="ECO:0000256" key="2">
    <source>
        <dbReference type="ARBA" id="ARBA00022692"/>
    </source>
</evidence>
<comment type="similarity">
    <text evidence="5">Belongs to the 4-toluene sulfonate uptake permease (TSUP) (TC 2.A.102) family.</text>
</comment>
<evidence type="ECO:0000256" key="1">
    <source>
        <dbReference type="ARBA" id="ARBA00004141"/>
    </source>
</evidence>
<proteinExistence type="inferred from homology"/>
<organism evidence="6 7">
    <name type="scientific">Sphingomonas immobilis</name>
    <dbReference type="NCBI Taxonomy" id="3063997"/>
    <lineage>
        <taxon>Bacteria</taxon>
        <taxon>Pseudomonadati</taxon>
        <taxon>Pseudomonadota</taxon>
        <taxon>Alphaproteobacteria</taxon>
        <taxon>Sphingomonadales</taxon>
        <taxon>Sphingomonadaceae</taxon>
        <taxon>Sphingomonas</taxon>
    </lineage>
</organism>
<feature type="transmembrane region" description="Helical" evidence="5">
    <location>
        <begin position="146"/>
        <end position="179"/>
    </location>
</feature>
<name>A0ABT8ZTM1_9SPHN</name>
<feature type="transmembrane region" description="Helical" evidence="5">
    <location>
        <begin position="216"/>
        <end position="235"/>
    </location>
</feature>
<dbReference type="Proteomes" id="UP001176468">
    <property type="component" value="Unassembled WGS sequence"/>
</dbReference>
<sequence>MIFSAINPLYSLAGLAVGILVGLTGVGGGSLMTPLLVLAFGFHPVTAVGTDLLYASATKAVGTGVHGFNRTVDWAVVRRLATGSVPATILTLIALNYAGKHYEGTTHAITIILGVTLILTAIAMLFRGVILARLSGATDDLPNRRIAALTVVLGAVLGILVSLTSVGAGAIGMTALLALYPRLPTNRLVGSDIAHAVPLTLIAGMGHWFLGAVDLGLLASLLIGSIPGIIAGSLLSARVPDVALRTMLAITLVLVGVKLLF</sequence>
<keyword evidence="4 5" id="KW-0472">Membrane</keyword>
<dbReference type="PANTHER" id="PTHR43701:SF2">
    <property type="entry name" value="MEMBRANE TRANSPORTER PROTEIN YJNA-RELATED"/>
    <property type="match status" value="1"/>
</dbReference>
<dbReference type="Pfam" id="PF01925">
    <property type="entry name" value="TauE"/>
    <property type="match status" value="1"/>
</dbReference>
<keyword evidence="3 5" id="KW-1133">Transmembrane helix</keyword>
<gene>
    <name evidence="6" type="ORF">Q5H94_01100</name>
</gene>
<protein>
    <recommendedName>
        <fullName evidence="5">Probable membrane transporter protein</fullName>
    </recommendedName>
</protein>
<comment type="subcellular location">
    <subcellularLocation>
        <location evidence="5">Cell membrane</location>
        <topology evidence="5">Multi-pass membrane protein</topology>
    </subcellularLocation>
    <subcellularLocation>
        <location evidence="1">Membrane</location>
        <topology evidence="1">Multi-pass membrane protein</topology>
    </subcellularLocation>
</comment>
<dbReference type="RefSeq" id="WP_304559248.1">
    <property type="nucleotide sequence ID" value="NZ_JAUQSZ010000001.1"/>
</dbReference>
<feature type="transmembrane region" description="Helical" evidence="5">
    <location>
        <begin position="80"/>
        <end position="99"/>
    </location>
</feature>
<evidence type="ECO:0000256" key="4">
    <source>
        <dbReference type="ARBA" id="ARBA00023136"/>
    </source>
</evidence>
<keyword evidence="5" id="KW-1003">Cell membrane</keyword>
<feature type="transmembrane region" description="Helical" evidence="5">
    <location>
        <begin position="111"/>
        <end position="134"/>
    </location>
</feature>
<evidence type="ECO:0000256" key="3">
    <source>
        <dbReference type="ARBA" id="ARBA00022989"/>
    </source>
</evidence>
<accession>A0ABT8ZTM1</accession>
<evidence type="ECO:0000313" key="6">
    <source>
        <dbReference type="EMBL" id="MDO7840910.1"/>
    </source>
</evidence>
<feature type="transmembrane region" description="Helical" evidence="5">
    <location>
        <begin position="12"/>
        <end position="42"/>
    </location>
</feature>
<keyword evidence="7" id="KW-1185">Reference proteome</keyword>
<feature type="transmembrane region" description="Helical" evidence="5">
    <location>
        <begin position="191"/>
        <end position="210"/>
    </location>
</feature>
<dbReference type="EMBL" id="JAUQSZ010000001">
    <property type="protein sequence ID" value="MDO7840910.1"/>
    <property type="molecule type" value="Genomic_DNA"/>
</dbReference>
<evidence type="ECO:0000313" key="7">
    <source>
        <dbReference type="Proteomes" id="UP001176468"/>
    </source>
</evidence>
<dbReference type="InterPro" id="IPR051598">
    <property type="entry name" value="TSUP/Inactive_protease-like"/>
</dbReference>
<evidence type="ECO:0000256" key="5">
    <source>
        <dbReference type="RuleBase" id="RU363041"/>
    </source>
</evidence>
<dbReference type="PANTHER" id="PTHR43701">
    <property type="entry name" value="MEMBRANE TRANSPORTER PROTEIN MJ0441-RELATED"/>
    <property type="match status" value="1"/>
</dbReference>
<dbReference type="InterPro" id="IPR002781">
    <property type="entry name" value="TM_pro_TauE-like"/>
</dbReference>
<feature type="transmembrane region" description="Helical" evidence="5">
    <location>
        <begin position="242"/>
        <end position="260"/>
    </location>
</feature>